<dbReference type="EMBL" id="LJQU01000421">
    <property type="protein sequence ID" value="KPX89795.1"/>
    <property type="molecule type" value="Genomic_DNA"/>
</dbReference>
<gene>
    <name evidence="1" type="ORF">ALO63_05227</name>
</gene>
<reference evidence="1 2" key="1">
    <citation type="submission" date="2015-09" db="EMBL/GenBank/DDBJ databases">
        <title>Genome announcement of multiple Pseudomonas syringae strains.</title>
        <authorList>
            <person name="Thakur S."/>
            <person name="Wang P.W."/>
            <person name="Gong Y."/>
            <person name="Weir B.S."/>
            <person name="Guttman D.S."/>
        </authorList>
    </citation>
    <scope>NUCLEOTIDE SEQUENCE [LARGE SCALE GENOMIC DNA]</scope>
    <source>
        <strain evidence="1 2">ICMP4331</strain>
    </source>
</reference>
<dbReference type="PATRIC" id="fig|34065.5.peg.4571"/>
<comment type="caution">
    <text evidence="1">The sequence shown here is derived from an EMBL/GenBank/DDBJ whole genome shotgun (WGS) entry which is preliminary data.</text>
</comment>
<evidence type="ECO:0000313" key="2">
    <source>
        <dbReference type="Proteomes" id="UP000050420"/>
    </source>
</evidence>
<proteinExistence type="predicted"/>
<dbReference type="Proteomes" id="UP000050420">
    <property type="component" value="Unassembled WGS sequence"/>
</dbReference>
<name>A0A0P9UMA8_PSEA0</name>
<organism evidence="1 2">
    <name type="scientific">Pseudomonas amygdali pv. mori</name>
    <dbReference type="NCBI Taxonomy" id="34065"/>
    <lineage>
        <taxon>Bacteria</taxon>
        <taxon>Pseudomonadati</taxon>
        <taxon>Pseudomonadota</taxon>
        <taxon>Gammaproteobacteria</taxon>
        <taxon>Pseudomonadales</taxon>
        <taxon>Pseudomonadaceae</taxon>
        <taxon>Pseudomonas</taxon>
        <taxon>Pseudomonas amygdali</taxon>
    </lineage>
</organism>
<evidence type="ECO:0000313" key="1">
    <source>
        <dbReference type="EMBL" id="KPX89795.1"/>
    </source>
</evidence>
<dbReference type="AlphaFoldDB" id="A0A0P9UMA8"/>
<protein>
    <submittedName>
        <fullName evidence="1">Uncharacterized protein</fullName>
    </submittedName>
</protein>
<sequence>MSNGLVDYEEYYEIDKANFGLFQADLKAADALAMTCRRRERDDLLIQKPGAKRGMAI</sequence>
<accession>A0A0P9UMA8</accession>